<proteinExistence type="predicted"/>
<dbReference type="SUPFAM" id="SSF56112">
    <property type="entry name" value="Protein kinase-like (PK-like)"/>
    <property type="match status" value="1"/>
</dbReference>
<feature type="domain" description="CHK kinase-like" evidence="1">
    <location>
        <begin position="133"/>
        <end position="310"/>
    </location>
</feature>
<dbReference type="eggNOG" id="ENOG502S3P0">
    <property type="taxonomic scope" value="Eukaryota"/>
</dbReference>
<dbReference type="AlphaFoldDB" id="F0XNR9"/>
<evidence type="ECO:0000313" key="3">
    <source>
        <dbReference type="Proteomes" id="UP000007796"/>
    </source>
</evidence>
<organism evidence="3">
    <name type="scientific">Grosmannia clavigera (strain kw1407 / UAMH 11150)</name>
    <name type="common">Blue stain fungus</name>
    <name type="synonym">Graphiocladiella clavigera</name>
    <dbReference type="NCBI Taxonomy" id="655863"/>
    <lineage>
        <taxon>Eukaryota</taxon>
        <taxon>Fungi</taxon>
        <taxon>Dikarya</taxon>
        <taxon>Ascomycota</taxon>
        <taxon>Pezizomycotina</taxon>
        <taxon>Sordariomycetes</taxon>
        <taxon>Sordariomycetidae</taxon>
        <taxon>Ophiostomatales</taxon>
        <taxon>Ophiostomataceae</taxon>
        <taxon>Leptographium</taxon>
    </lineage>
</organism>
<dbReference type="SMART" id="SM00587">
    <property type="entry name" value="CHK"/>
    <property type="match status" value="1"/>
</dbReference>
<dbReference type="Proteomes" id="UP000007796">
    <property type="component" value="Unassembled WGS sequence"/>
</dbReference>
<evidence type="ECO:0000259" key="1">
    <source>
        <dbReference type="SMART" id="SM00587"/>
    </source>
</evidence>
<dbReference type="Pfam" id="PF02958">
    <property type="entry name" value="EcKL"/>
    <property type="match status" value="1"/>
</dbReference>
<accession>F0XNR9</accession>
<dbReference type="EMBL" id="GL629801">
    <property type="protein sequence ID" value="EFX00569.1"/>
    <property type="molecule type" value="Genomic_DNA"/>
</dbReference>
<evidence type="ECO:0000313" key="2">
    <source>
        <dbReference type="EMBL" id="EFX00569.1"/>
    </source>
</evidence>
<name>F0XNR9_GROCL</name>
<dbReference type="OrthoDB" id="191037at2759"/>
<dbReference type="InterPro" id="IPR011009">
    <property type="entry name" value="Kinase-like_dom_sf"/>
</dbReference>
<dbReference type="Gene3D" id="3.90.1200.10">
    <property type="match status" value="1"/>
</dbReference>
<sequence length="373" mass="41502">MASNDNLALVMPNTHEEVTLSWLQAILDDKTISAFNMTDKRMFETTSKLYITLSYDGQDAAADAPAGKPKHILLKGGFSPAMFATPGYKALLLRVFTQEVDFFNGFVSTLPADSRLQVPKVWWAAASPDQAILAMEDLRQAGFVFGDPTRTYGLASALSGVEQLAALHAATWAWTGSEHAWLASPMYDVTMRSLFAMWEDLILADGRPVLPGIIRDDRARTNRAMETYLGSRNPRFRCLVHGDPHSGNTYLNAQDESKVRFLDWQIVHVGTAFHDVAYFVTSMLTIEDRRAHEWTIIEHYLAALASAGGPALTVDDPEVRLEYRKAQFTGLGWMLTPYAMQSKERVVAIVARYAAAIVDHKTIELLSEEPQDA</sequence>
<keyword evidence="3" id="KW-1185">Reference proteome</keyword>
<reference evidence="2 3" key="1">
    <citation type="journal article" date="2011" name="Proc. Natl. Acad. Sci. U.S.A.">
        <title>Genome and transcriptome analyses of the mountain pine beetle-fungal symbiont Grosmannia clavigera, a lodgepole pine pathogen.</title>
        <authorList>
            <person name="DiGuistini S."/>
            <person name="Wang Y."/>
            <person name="Liao N.Y."/>
            <person name="Taylor G."/>
            <person name="Tanguay P."/>
            <person name="Feau N."/>
            <person name="Henrissat B."/>
            <person name="Chan S.K."/>
            <person name="Hesse-Orce U."/>
            <person name="Alamouti S.M."/>
            <person name="Tsui C.K.M."/>
            <person name="Docking R.T."/>
            <person name="Levasseur A."/>
            <person name="Haridas S."/>
            <person name="Robertson G."/>
            <person name="Birol I."/>
            <person name="Holt R.A."/>
            <person name="Marra M.A."/>
            <person name="Hamelin R.C."/>
            <person name="Hirst M."/>
            <person name="Jones S.J.M."/>
            <person name="Bohlmann J."/>
            <person name="Breuil C."/>
        </authorList>
    </citation>
    <scope>NUCLEOTIDE SEQUENCE [LARGE SCALE GENOMIC DNA]</scope>
    <source>
        <strain evidence="3">kw1407 / UAMH 11150</strain>
    </source>
</reference>
<dbReference type="HOGENOM" id="CLU_061751_1_0_1"/>
<dbReference type="InParanoid" id="F0XNR9"/>
<gene>
    <name evidence="2" type="ORF">CMQ_7571</name>
</gene>
<dbReference type="PANTHER" id="PTHR11012:SF30">
    <property type="entry name" value="PROTEIN KINASE-LIKE DOMAIN-CONTAINING"/>
    <property type="match status" value="1"/>
</dbReference>
<dbReference type="GeneID" id="25981130"/>
<dbReference type="RefSeq" id="XP_014170051.1">
    <property type="nucleotide sequence ID" value="XM_014314576.1"/>
</dbReference>
<dbReference type="InterPro" id="IPR004119">
    <property type="entry name" value="EcKL"/>
</dbReference>
<dbReference type="InterPro" id="IPR015897">
    <property type="entry name" value="CHK_kinase-like"/>
</dbReference>
<dbReference type="PANTHER" id="PTHR11012">
    <property type="entry name" value="PROTEIN KINASE-LIKE DOMAIN-CONTAINING"/>
    <property type="match status" value="1"/>
</dbReference>
<protein>
    <submittedName>
        <fullName evidence="2">Duf227 domain containing protein</fullName>
    </submittedName>
</protein>